<evidence type="ECO:0000313" key="3">
    <source>
        <dbReference type="Proteomes" id="UP000313231"/>
    </source>
</evidence>
<dbReference type="InterPro" id="IPR036390">
    <property type="entry name" value="WH_DNA-bd_sf"/>
</dbReference>
<organism evidence="2 3">
    <name type="scientific">Nocardioides albidus</name>
    <dbReference type="NCBI Taxonomy" id="1517589"/>
    <lineage>
        <taxon>Bacteria</taxon>
        <taxon>Bacillati</taxon>
        <taxon>Actinomycetota</taxon>
        <taxon>Actinomycetes</taxon>
        <taxon>Propionibacteriales</taxon>
        <taxon>Nocardioidaceae</taxon>
        <taxon>Nocardioides</taxon>
    </lineage>
</organism>
<sequence>MPDYLNPRNTLARVSRNSPRAVPDSLAVLELRPTSRLGALARALAAVVTREVLEAVAEEDPRIRGAHLRVFATLEDGPRRASEIAERLGTTKQTIAPVIDELVSWGYLERTLDPADRRAKPLDFTDGGRRIARTALTAAESLDRDWESVLGKEELEVCRAALWRLLESRRRRRP</sequence>
<accession>A0A5C4WRG2</accession>
<dbReference type="Gene3D" id="1.10.10.10">
    <property type="entry name" value="Winged helix-like DNA-binding domain superfamily/Winged helix DNA-binding domain"/>
    <property type="match status" value="1"/>
</dbReference>
<proteinExistence type="predicted"/>
<dbReference type="GO" id="GO:0006950">
    <property type="term" value="P:response to stress"/>
    <property type="evidence" value="ECO:0007669"/>
    <property type="project" value="TreeGrafter"/>
</dbReference>
<dbReference type="Proteomes" id="UP000313231">
    <property type="component" value="Unassembled WGS sequence"/>
</dbReference>
<dbReference type="AlphaFoldDB" id="A0A5C4WRG2"/>
<name>A0A5C4WRG2_9ACTN</name>
<dbReference type="EMBL" id="VDMP01000008">
    <property type="protein sequence ID" value="TNM50787.1"/>
    <property type="molecule type" value="Genomic_DNA"/>
</dbReference>
<protein>
    <submittedName>
        <fullName evidence="2">Winged helix-turn-helix transcriptional regulator</fullName>
    </submittedName>
</protein>
<dbReference type="PROSITE" id="PS50995">
    <property type="entry name" value="HTH_MARR_2"/>
    <property type="match status" value="1"/>
</dbReference>
<dbReference type="SUPFAM" id="SSF46785">
    <property type="entry name" value="Winged helix' DNA-binding domain"/>
    <property type="match status" value="1"/>
</dbReference>
<feature type="domain" description="HTH marR-type" evidence="1">
    <location>
        <begin position="30"/>
        <end position="167"/>
    </location>
</feature>
<dbReference type="PANTHER" id="PTHR33164:SF99">
    <property type="entry name" value="MARR FAMILY REGULATORY PROTEIN"/>
    <property type="match status" value="1"/>
</dbReference>
<dbReference type="PRINTS" id="PR00598">
    <property type="entry name" value="HTHMARR"/>
</dbReference>
<gene>
    <name evidence="2" type="ORF">FHP29_00275</name>
</gene>
<comment type="caution">
    <text evidence="2">The sequence shown here is derived from an EMBL/GenBank/DDBJ whole genome shotgun (WGS) entry which is preliminary data.</text>
</comment>
<keyword evidence="3" id="KW-1185">Reference proteome</keyword>
<evidence type="ECO:0000259" key="1">
    <source>
        <dbReference type="PROSITE" id="PS50995"/>
    </source>
</evidence>
<dbReference type="GO" id="GO:0003700">
    <property type="term" value="F:DNA-binding transcription factor activity"/>
    <property type="evidence" value="ECO:0007669"/>
    <property type="project" value="InterPro"/>
</dbReference>
<evidence type="ECO:0000313" key="2">
    <source>
        <dbReference type="EMBL" id="TNM50787.1"/>
    </source>
</evidence>
<dbReference type="SMART" id="SM00347">
    <property type="entry name" value="HTH_MARR"/>
    <property type="match status" value="1"/>
</dbReference>
<dbReference type="InterPro" id="IPR039422">
    <property type="entry name" value="MarR/SlyA-like"/>
</dbReference>
<dbReference type="Pfam" id="PF12802">
    <property type="entry name" value="MarR_2"/>
    <property type="match status" value="1"/>
</dbReference>
<dbReference type="InterPro" id="IPR036388">
    <property type="entry name" value="WH-like_DNA-bd_sf"/>
</dbReference>
<dbReference type="InterPro" id="IPR000835">
    <property type="entry name" value="HTH_MarR-typ"/>
</dbReference>
<dbReference type="PANTHER" id="PTHR33164">
    <property type="entry name" value="TRANSCRIPTIONAL REGULATOR, MARR FAMILY"/>
    <property type="match status" value="1"/>
</dbReference>
<reference evidence="2 3" key="1">
    <citation type="journal article" date="2016" name="Int. J. Syst. Evol. Microbiol.">
        <title>Nocardioides albidus sp. nov., an actinobacterium isolated from garden soil.</title>
        <authorList>
            <person name="Singh H."/>
            <person name="Du J."/>
            <person name="Trinh H."/>
            <person name="Won K."/>
            <person name="Yang J.E."/>
            <person name="Yin C."/>
            <person name="Kook M."/>
            <person name="Yi T.H."/>
        </authorList>
    </citation>
    <scope>NUCLEOTIDE SEQUENCE [LARGE SCALE GENOMIC DNA]</scope>
    <source>
        <strain evidence="2 3">CCTCC AB 2015297</strain>
    </source>
</reference>